<protein>
    <submittedName>
        <fullName evidence="8">SH3 domain-containing protein</fullName>
    </submittedName>
</protein>
<evidence type="ECO:0000256" key="5">
    <source>
        <dbReference type="PROSITE-ProRule" id="PRU00192"/>
    </source>
</evidence>
<dbReference type="InterPro" id="IPR036028">
    <property type="entry name" value="SH3-like_dom_sf"/>
</dbReference>
<dbReference type="Gene3D" id="1.20.1270.60">
    <property type="entry name" value="Arfaptin homology (AH) domain/BAR domain"/>
    <property type="match status" value="1"/>
</dbReference>
<keyword evidence="2 5" id="KW-0728">SH3 domain</keyword>
<dbReference type="SMART" id="SM00326">
    <property type="entry name" value="SH3"/>
    <property type="match status" value="1"/>
</dbReference>
<evidence type="ECO:0000256" key="1">
    <source>
        <dbReference type="ARBA" id="ARBA00004170"/>
    </source>
</evidence>
<dbReference type="PANTHER" id="PTHR14167">
    <property type="entry name" value="SH3 DOMAIN-CONTAINING"/>
    <property type="match status" value="1"/>
</dbReference>
<dbReference type="Gene3D" id="2.30.30.40">
    <property type="entry name" value="SH3 Domains"/>
    <property type="match status" value="1"/>
</dbReference>
<accession>A0A4Y1RZA3</accession>
<proteinExistence type="predicted"/>
<dbReference type="Pfam" id="PF14604">
    <property type="entry name" value="SH3_9"/>
    <property type="match status" value="1"/>
</dbReference>
<evidence type="ECO:0000256" key="2">
    <source>
        <dbReference type="ARBA" id="ARBA00022443"/>
    </source>
</evidence>
<evidence type="ECO:0000256" key="3">
    <source>
        <dbReference type="ARBA" id="ARBA00023054"/>
    </source>
</evidence>
<evidence type="ECO:0000256" key="4">
    <source>
        <dbReference type="ARBA" id="ARBA00023136"/>
    </source>
</evidence>
<comment type="subcellular location">
    <subcellularLocation>
        <location evidence="1">Membrane</location>
        <topology evidence="1">Peripheral membrane protein</topology>
    </subcellularLocation>
</comment>
<keyword evidence="4" id="KW-0472">Membrane</keyword>
<name>A0A4Y1RZA3_PRUDU</name>
<dbReference type="SUPFAM" id="SSF50044">
    <property type="entry name" value="SH3-domain"/>
    <property type="match status" value="1"/>
</dbReference>
<dbReference type="InterPro" id="IPR027267">
    <property type="entry name" value="AH/BAR_dom_sf"/>
</dbReference>
<feature type="domain" description="SH3" evidence="7">
    <location>
        <begin position="276"/>
        <end position="335"/>
    </location>
</feature>
<evidence type="ECO:0000256" key="6">
    <source>
        <dbReference type="SAM" id="Coils"/>
    </source>
</evidence>
<dbReference type="EMBL" id="AP019304">
    <property type="protein sequence ID" value="BBH09332.1"/>
    <property type="molecule type" value="Genomic_DNA"/>
</dbReference>
<dbReference type="PROSITE" id="PS50002">
    <property type="entry name" value="SH3"/>
    <property type="match status" value="1"/>
</dbReference>
<keyword evidence="3 6" id="KW-0175">Coiled coil</keyword>
<dbReference type="AlphaFoldDB" id="A0A4Y1RZA3"/>
<evidence type="ECO:0000313" key="8">
    <source>
        <dbReference type="EMBL" id="BBH09332.1"/>
    </source>
</evidence>
<sequence>MDAVLKQFGAGGYGGSDNLVTDEAELLRHQKLERLYISTRAGKHYQRDIVRGVEGYIVTGSKQVEIGTKLSEDSRKYGDGNTCTSGSTLSRASLSYGLARAQMEKERGNLLKALGTQVAEPLRAMVMGAPLEDARHLAQRYDRMRQEAEAQAIEVSKRQVKVRETPGNAENVMKTGSCRVKAARSEEAAAAMAAVEAQQQRLTLQRLIAMVEAERTYHQRILQILDQLEGEMVSERQRIEAPPSPTVDNTMPPPPPYEEVNGIYASQTHNGSSDIMNYFLGEVMFTYQAVSDVELSLSVGDYVVVRKVTNNGWAEGECKGRAGWFPFGYIERRERVLASKVAEVF</sequence>
<gene>
    <name evidence="8" type="ORF">Prudu_021795</name>
</gene>
<dbReference type="InterPro" id="IPR001452">
    <property type="entry name" value="SH3_domain"/>
</dbReference>
<evidence type="ECO:0000259" key="7">
    <source>
        <dbReference type="PROSITE" id="PS50002"/>
    </source>
</evidence>
<feature type="coiled-coil region" evidence="6">
    <location>
        <begin position="131"/>
        <end position="158"/>
    </location>
</feature>
<dbReference type="SUPFAM" id="SSF103657">
    <property type="entry name" value="BAR/IMD domain-like"/>
    <property type="match status" value="1"/>
</dbReference>
<reference evidence="8" key="1">
    <citation type="journal article" date="2019" name="Science">
        <title>Mutation of a bHLH transcription factor allowed almond domestication.</title>
        <authorList>
            <person name="Sanchez-Perez R."/>
            <person name="Pavan S."/>
            <person name="Mazzeo R."/>
            <person name="Moldovan C."/>
            <person name="Aiese Cigliano R."/>
            <person name="Del Cueto J."/>
            <person name="Ricciardi F."/>
            <person name="Lotti C."/>
            <person name="Ricciardi L."/>
            <person name="Dicenta F."/>
            <person name="Lopez-Marques R.L."/>
            <person name="Lindberg Moller B."/>
        </authorList>
    </citation>
    <scope>NUCLEOTIDE SEQUENCE</scope>
</reference>
<dbReference type="PANTHER" id="PTHR14167:SF81">
    <property type="entry name" value="ENDOPHILIN-A"/>
    <property type="match status" value="1"/>
</dbReference>
<dbReference type="InterPro" id="IPR050384">
    <property type="entry name" value="Endophilin_SH3RF"/>
</dbReference>
<organism evidence="8">
    <name type="scientific">Prunus dulcis</name>
    <name type="common">Almond</name>
    <name type="synonym">Amygdalus dulcis</name>
    <dbReference type="NCBI Taxonomy" id="3755"/>
    <lineage>
        <taxon>Eukaryota</taxon>
        <taxon>Viridiplantae</taxon>
        <taxon>Streptophyta</taxon>
        <taxon>Embryophyta</taxon>
        <taxon>Tracheophyta</taxon>
        <taxon>Spermatophyta</taxon>
        <taxon>Magnoliopsida</taxon>
        <taxon>eudicotyledons</taxon>
        <taxon>Gunneridae</taxon>
        <taxon>Pentapetalae</taxon>
        <taxon>rosids</taxon>
        <taxon>fabids</taxon>
        <taxon>Rosales</taxon>
        <taxon>Rosaceae</taxon>
        <taxon>Amygdaloideae</taxon>
        <taxon>Amygdaleae</taxon>
        <taxon>Prunus</taxon>
    </lineage>
</organism>